<dbReference type="GO" id="GO:0008967">
    <property type="term" value="F:phosphoglycolate phosphatase activity"/>
    <property type="evidence" value="ECO:0007669"/>
    <property type="project" value="TreeGrafter"/>
</dbReference>
<dbReference type="PANTHER" id="PTHR43434:SF1">
    <property type="entry name" value="PHOSPHOGLYCOLATE PHOSPHATASE"/>
    <property type="match status" value="1"/>
</dbReference>
<accession>A0AA37N2P5</accession>
<organism evidence="1 2">
    <name type="scientific">Hungatella hathewayi</name>
    <dbReference type="NCBI Taxonomy" id="154046"/>
    <lineage>
        <taxon>Bacteria</taxon>
        <taxon>Bacillati</taxon>
        <taxon>Bacillota</taxon>
        <taxon>Clostridia</taxon>
        <taxon>Lachnospirales</taxon>
        <taxon>Lachnospiraceae</taxon>
        <taxon>Hungatella</taxon>
    </lineage>
</organism>
<dbReference type="Gene3D" id="1.10.150.240">
    <property type="entry name" value="Putative phosphatase, domain 2"/>
    <property type="match status" value="1"/>
</dbReference>
<dbReference type="GO" id="GO:0005829">
    <property type="term" value="C:cytosol"/>
    <property type="evidence" value="ECO:0007669"/>
    <property type="project" value="TreeGrafter"/>
</dbReference>
<dbReference type="SFLD" id="SFLDS00003">
    <property type="entry name" value="Haloacid_Dehalogenase"/>
    <property type="match status" value="1"/>
</dbReference>
<dbReference type="RefSeq" id="WP_118043038.1">
    <property type="nucleotide sequence ID" value="NZ_BQNJ01000001.1"/>
</dbReference>
<name>A0AA37N2P5_9FIRM</name>
<dbReference type="Pfam" id="PF13419">
    <property type="entry name" value="HAD_2"/>
    <property type="match status" value="1"/>
</dbReference>
<proteinExistence type="predicted"/>
<sequence length="229" mass="26232">MELPYSVYIFDFDGTVANTCEDVWGSVEYACEQCSITIPCDIRRNAGNLALPTKELYRLLKGKSDDWEEKRFAELIRIHYRTINSFPFTSLYPGMKEILDKLSGKTTCFLASNKAEPALRRLIKNKQWEKYFERAYGTLDDGSRIKTDMIRLIIENFPEKEKTDFIYIGDTYTDIVAARENGIAAAGVTYGDGDAEKLMAERPDYVAHTCRELYDFLICHGNSCAKECQ</sequence>
<dbReference type="SUPFAM" id="SSF56784">
    <property type="entry name" value="HAD-like"/>
    <property type="match status" value="1"/>
</dbReference>
<comment type="caution">
    <text evidence="1">The sequence shown here is derived from an EMBL/GenBank/DDBJ whole genome shotgun (WGS) entry which is preliminary data.</text>
</comment>
<dbReference type="Gene3D" id="3.40.50.1000">
    <property type="entry name" value="HAD superfamily/HAD-like"/>
    <property type="match status" value="1"/>
</dbReference>
<dbReference type="EMBL" id="BQNJ01000001">
    <property type="protein sequence ID" value="GKG99529.1"/>
    <property type="molecule type" value="Genomic_DNA"/>
</dbReference>
<dbReference type="InterPro" id="IPR023214">
    <property type="entry name" value="HAD_sf"/>
</dbReference>
<evidence type="ECO:0000313" key="2">
    <source>
        <dbReference type="Proteomes" id="UP001055091"/>
    </source>
</evidence>
<dbReference type="InterPro" id="IPR050155">
    <property type="entry name" value="HAD-like_hydrolase_sf"/>
</dbReference>
<dbReference type="SFLD" id="SFLDG01129">
    <property type="entry name" value="C1.5:_HAD__Beta-PGM__Phosphata"/>
    <property type="match status" value="1"/>
</dbReference>
<dbReference type="Proteomes" id="UP001055091">
    <property type="component" value="Unassembled WGS sequence"/>
</dbReference>
<reference evidence="1" key="1">
    <citation type="submission" date="2022-01" db="EMBL/GenBank/DDBJ databases">
        <title>Novel bile acid biosynthetic pathways are enriched in the microbiome of centenarians.</title>
        <authorList>
            <person name="Sato Y."/>
            <person name="Atarashi K."/>
            <person name="Plichta R.D."/>
            <person name="Arai Y."/>
            <person name="Sasajima S."/>
            <person name="Kearney M.S."/>
            <person name="Suda W."/>
            <person name="Takeshita K."/>
            <person name="Sasaki T."/>
            <person name="Okamoto S."/>
            <person name="Skelly N.A."/>
            <person name="Okamura Y."/>
            <person name="Vlamakis H."/>
            <person name="Li Y."/>
            <person name="Tanoue T."/>
            <person name="Takei H."/>
            <person name="Nittono H."/>
            <person name="Narushima S."/>
            <person name="Irie J."/>
            <person name="Itoh H."/>
            <person name="Moriya K."/>
            <person name="Sugiura Y."/>
            <person name="Suematsu M."/>
            <person name="Moritoki N."/>
            <person name="Shibata S."/>
            <person name="Littman R.D."/>
            <person name="Fischbach A.M."/>
            <person name="Uwamino Y."/>
            <person name="Inoue T."/>
            <person name="Honda A."/>
            <person name="Hattori M."/>
            <person name="Murai T."/>
            <person name="Xavier J.R."/>
            <person name="Hirose N."/>
            <person name="Honda K."/>
        </authorList>
    </citation>
    <scope>NUCLEOTIDE SEQUENCE</scope>
    <source>
        <strain evidence="1">CE91-St55</strain>
    </source>
</reference>
<dbReference type="InterPro" id="IPR023198">
    <property type="entry name" value="PGP-like_dom2"/>
</dbReference>
<dbReference type="InterPro" id="IPR041492">
    <property type="entry name" value="HAD_2"/>
</dbReference>
<dbReference type="GO" id="GO:0006281">
    <property type="term" value="P:DNA repair"/>
    <property type="evidence" value="ECO:0007669"/>
    <property type="project" value="TreeGrafter"/>
</dbReference>
<gene>
    <name evidence="1" type="primary">gph</name>
    <name evidence="1" type="ORF">CE91St55_15110</name>
</gene>
<dbReference type="AlphaFoldDB" id="A0AA37N2P5"/>
<evidence type="ECO:0000313" key="1">
    <source>
        <dbReference type="EMBL" id="GKG99529.1"/>
    </source>
</evidence>
<protein>
    <submittedName>
        <fullName evidence="1">Phosphoglycolate phosphatase</fullName>
    </submittedName>
</protein>
<dbReference type="InterPro" id="IPR036412">
    <property type="entry name" value="HAD-like_sf"/>
</dbReference>
<dbReference type="PANTHER" id="PTHR43434">
    <property type="entry name" value="PHOSPHOGLYCOLATE PHOSPHATASE"/>
    <property type="match status" value="1"/>
</dbReference>